<evidence type="ECO:0000256" key="14">
    <source>
        <dbReference type="SAM" id="Phobius"/>
    </source>
</evidence>
<keyword evidence="5" id="KW-0597">Phosphoprotein</keyword>
<dbReference type="SUPFAM" id="SSF158472">
    <property type="entry name" value="HAMP domain-like"/>
    <property type="match status" value="1"/>
</dbReference>
<dbReference type="Proteomes" id="UP001321861">
    <property type="component" value="Chromosome"/>
</dbReference>
<dbReference type="InterPro" id="IPR003660">
    <property type="entry name" value="HAMP_dom"/>
</dbReference>
<evidence type="ECO:0000256" key="5">
    <source>
        <dbReference type="ARBA" id="ARBA00022553"/>
    </source>
</evidence>
<keyword evidence="10" id="KW-0067">ATP-binding</keyword>
<keyword evidence="17" id="KW-1185">Reference proteome</keyword>
<dbReference type="AlphaFoldDB" id="A0AAU9DD09"/>
<dbReference type="SMART" id="SM00304">
    <property type="entry name" value="HAMP"/>
    <property type="match status" value="1"/>
</dbReference>
<dbReference type="KEGG" id="xap:XA3_11380"/>
<evidence type="ECO:0000256" key="2">
    <source>
        <dbReference type="ARBA" id="ARBA00004651"/>
    </source>
</evidence>
<sequence>MKKSLNNEVIKLTVLLLLFPFLMYVFLSSDPIYSIILWVILLFLPVLITRFIKKRILRPLKTLTEETKRIATGDLSHEMIVENNDEIGNLIKAFDQLRSELAQKSLEQKNFERSREDFVASITHDLKTPLGIDRCCN</sequence>
<keyword evidence="11 14" id="KW-1133">Transmembrane helix</keyword>
<name>A0AAU9DD09_9LACO</name>
<feature type="domain" description="HAMP" evidence="15">
    <location>
        <begin position="54"/>
        <end position="106"/>
    </location>
</feature>
<dbReference type="PANTHER" id="PTHR45528">
    <property type="entry name" value="SENSOR HISTIDINE KINASE CPXA"/>
    <property type="match status" value="1"/>
</dbReference>
<dbReference type="Pfam" id="PF00672">
    <property type="entry name" value="HAMP"/>
    <property type="match status" value="1"/>
</dbReference>
<dbReference type="InterPro" id="IPR036097">
    <property type="entry name" value="HisK_dim/P_sf"/>
</dbReference>
<keyword evidence="6" id="KW-0808">Transferase</keyword>
<evidence type="ECO:0000259" key="15">
    <source>
        <dbReference type="PROSITE" id="PS50885"/>
    </source>
</evidence>
<evidence type="ECO:0000256" key="7">
    <source>
        <dbReference type="ARBA" id="ARBA00022692"/>
    </source>
</evidence>
<proteinExistence type="predicted"/>
<keyword evidence="7 14" id="KW-0812">Transmembrane</keyword>
<evidence type="ECO:0000256" key="13">
    <source>
        <dbReference type="ARBA" id="ARBA00023136"/>
    </source>
</evidence>
<dbReference type="GO" id="GO:0005524">
    <property type="term" value="F:ATP binding"/>
    <property type="evidence" value="ECO:0007669"/>
    <property type="project" value="UniProtKB-KW"/>
</dbReference>
<evidence type="ECO:0000256" key="6">
    <source>
        <dbReference type="ARBA" id="ARBA00022679"/>
    </source>
</evidence>
<evidence type="ECO:0000256" key="8">
    <source>
        <dbReference type="ARBA" id="ARBA00022741"/>
    </source>
</evidence>
<feature type="transmembrane region" description="Helical" evidence="14">
    <location>
        <begin position="32"/>
        <end position="52"/>
    </location>
</feature>
<keyword evidence="9" id="KW-0418">Kinase</keyword>
<evidence type="ECO:0000313" key="17">
    <source>
        <dbReference type="Proteomes" id="UP001321861"/>
    </source>
</evidence>
<evidence type="ECO:0000256" key="11">
    <source>
        <dbReference type="ARBA" id="ARBA00022989"/>
    </source>
</evidence>
<evidence type="ECO:0000256" key="12">
    <source>
        <dbReference type="ARBA" id="ARBA00023012"/>
    </source>
</evidence>
<evidence type="ECO:0000256" key="4">
    <source>
        <dbReference type="ARBA" id="ARBA00022475"/>
    </source>
</evidence>
<evidence type="ECO:0000256" key="1">
    <source>
        <dbReference type="ARBA" id="ARBA00000085"/>
    </source>
</evidence>
<comment type="catalytic activity">
    <reaction evidence="1">
        <text>ATP + protein L-histidine = ADP + protein N-phospho-L-histidine.</text>
        <dbReference type="EC" id="2.7.13.3"/>
    </reaction>
</comment>
<dbReference type="CDD" id="cd00082">
    <property type="entry name" value="HisKA"/>
    <property type="match status" value="1"/>
</dbReference>
<feature type="transmembrane region" description="Helical" evidence="14">
    <location>
        <begin position="9"/>
        <end position="26"/>
    </location>
</feature>
<keyword evidence="13 14" id="KW-0472">Membrane</keyword>
<dbReference type="InterPro" id="IPR003661">
    <property type="entry name" value="HisK_dim/P_dom"/>
</dbReference>
<keyword evidence="8" id="KW-0547">Nucleotide-binding</keyword>
<dbReference type="RefSeq" id="WP_317636567.1">
    <property type="nucleotide sequence ID" value="NZ_AP026802.1"/>
</dbReference>
<dbReference type="PANTHER" id="PTHR45528:SF1">
    <property type="entry name" value="SENSOR HISTIDINE KINASE CPXA"/>
    <property type="match status" value="1"/>
</dbReference>
<keyword evidence="4" id="KW-1003">Cell membrane</keyword>
<organism evidence="16 17">
    <name type="scientific">Xylocopilactobacillus apicola</name>
    <dbReference type="NCBI Taxonomy" id="2932184"/>
    <lineage>
        <taxon>Bacteria</taxon>
        <taxon>Bacillati</taxon>
        <taxon>Bacillota</taxon>
        <taxon>Bacilli</taxon>
        <taxon>Lactobacillales</taxon>
        <taxon>Lactobacillaceae</taxon>
        <taxon>Xylocopilactobacillus</taxon>
    </lineage>
</organism>
<dbReference type="EC" id="2.7.13.3" evidence="3"/>
<keyword evidence="12" id="KW-0902">Two-component regulatory system</keyword>
<accession>A0AAU9DD09</accession>
<dbReference type="GO" id="GO:0000155">
    <property type="term" value="F:phosphorelay sensor kinase activity"/>
    <property type="evidence" value="ECO:0007669"/>
    <property type="project" value="InterPro"/>
</dbReference>
<gene>
    <name evidence="16" type="ORF">XA3_11380</name>
</gene>
<protein>
    <recommendedName>
        <fullName evidence="3">histidine kinase</fullName>
        <ecNumber evidence="3">2.7.13.3</ecNumber>
    </recommendedName>
</protein>
<dbReference type="InterPro" id="IPR050398">
    <property type="entry name" value="HssS/ArlS-like"/>
</dbReference>
<reference evidence="16 17" key="1">
    <citation type="journal article" date="2023" name="Microbiol. Spectr.">
        <title>Symbiosis of Carpenter Bees with Uncharacterized Lactic Acid Bacteria Showing NAD Auxotrophy.</title>
        <authorList>
            <person name="Kawasaki S."/>
            <person name="Ozawa K."/>
            <person name="Mori T."/>
            <person name="Yamamoto A."/>
            <person name="Ito M."/>
            <person name="Ohkuma M."/>
            <person name="Sakamoto M."/>
            <person name="Matsutani M."/>
        </authorList>
    </citation>
    <scope>NUCLEOTIDE SEQUENCE [LARGE SCALE GENOMIC DNA]</scope>
    <source>
        <strain evidence="16 17">XA3</strain>
    </source>
</reference>
<dbReference type="EMBL" id="AP026802">
    <property type="protein sequence ID" value="BDR58697.1"/>
    <property type="molecule type" value="Genomic_DNA"/>
</dbReference>
<evidence type="ECO:0000256" key="10">
    <source>
        <dbReference type="ARBA" id="ARBA00022840"/>
    </source>
</evidence>
<dbReference type="Gene3D" id="6.10.340.10">
    <property type="match status" value="1"/>
</dbReference>
<evidence type="ECO:0000256" key="3">
    <source>
        <dbReference type="ARBA" id="ARBA00012438"/>
    </source>
</evidence>
<dbReference type="PROSITE" id="PS50885">
    <property type="entry name" value="HAMP"/>
    <property type="match status" value="1"/>
</dbReference>
<evidence type="ECO:0000256" key="9">
    <source>
        <dbReference type="ARBA" id="ARBA00022777"/>
    </source>
</evidence>
<dbReference type="CDD" id="cd06225">
    <property type="entry name" value="HAMP"/>
    <property type="match status" value="1"/>
</dbReference>
<dbReference type="GO" id="GO:0005886">
    <property type="term" value="C:plasma membrane"/>
    <property type="evidence" value="ECO:0007669"/>
    <property type="project" value="UniProtKB-SubCell"/>
</dbReference>
<dbReference type="SUPFAM" id="SSF47384">
    <property type="entry name" value="Homodimeric domain of signal transducing histidine kinase"/>
    <property type="match status" value="1"/>
</dbReference>
<comment type="subcellular location">
    <subcellularLocation>
        <location evidence="2">Cell membrane</location>
        <topology evidence="2">Multi-pass membrane protein</topology>
    </subcellularLocation>
</comment>
<evidence type="ECO:0000313" key="16">
    <source>
        <dbReference type="EMBL" id="BDR58697.1"/>
    </source>
</evidence>